<dbReference type="EMBL" id="BARU01048135">
    <property type="protein sequence ID" value="GAH93668.1"/>
    <property type="molecule type" value="Genomic_DNA"/>
</dbReference>
<evidence type="ECO:0000313" key="2">
    <source>
        <dbReference type="EMBL" id="GAH93668.1"/>
    </source>
</evidence>
<evidence type="ECO:0000256" key="1">
    <source>
        <dbReference type="SAM" id="MobiDB-lite"/>
    </source>
</evidence>
<dbReference type="PROSITE" id="PS51257">
    <property type="entry name" value="PROKAR_LIPOPROTEIN"/>
    <property type="match status" value="1"/>
</dbReference>
<sequence length="78" mass="8293">MSFDLLRGFRPAPAGSLLAGCSGNESGKNRALDNRPRPRAVFSLERSPYVAIPRSKAARAASSPRSEGSNTPKSHIAQ</sequence>
<reference evidence="2" key="1">
    <citation type="journal article" date="2014" name="Front. Microbiol.">
        <title>High frequency of phylogenetically diverse reductive dehalogenase-homologous genes in deep subseafloor sedimentary metagenomes.</title>
        <authorList>
            <person name="Kawai M."/>
            <person name="Futagami T."/>
            <person name="Toyoda A."/>
            <person name="Takaki Y."/>
            <person name="Nishi S."/>
            <person name="Hori S."/>
            <person name="Arai W."/>
            <person name="Tsubouchi T."/>
            <person name="Morono Y."/>
            <person name="Uchiyama I."/>
            <person name="Ito T."/>
            <person name="Fujiyama A."/>
            <person name="Inagaki F."/>
            <person name="Takami H."/>
        </authorList>
    </citation>
    <scope>NUCLEOTIDE SEQUENCE</scope>
    <source>
        <strain evidence="2">Expedition CK06-06</strain>
    </source>
</reference>
<feature type="compositionally biased region" description="Polar residues" evidence="1">
    <location>
        <begin position="67"/>
        <end position="78"/>
    </location>
</feature>
<comment type="caution">
    <text evidence="2">The sequence shown here is derived from an EMBL/GenBank/DDBJ whole genome shotgun (WGS) entry which is preliminary data.</text>
</comment>
<name>X1LHP3_9ZZZZ</name>
<accession>X1LHP3</accession>
<proteinExistence type="predicted"/>
<feature type="region of interest" description="Disordered" evidence="1">
    <location>
        <begin position="53"/>
        <end position="78"/>
    </location>
</feature>
<organism evidence="2">
    <name type="scientific">marine sediment metagenome</name>
    <dbReference type="NCBI Taxonomy" id="412755"/>
    <lineage>
        <taxon>unclassified sequences</taxon>
        <taxon>metagenomes</taxon>
        <taxon>ecological metagenomes</taxon>
    </lineage>
</organism>
<feature type="compositionally biased region" description="Low complexity" evidence="1">
    <location>
        <begin position="53"/>
        <end position="66"/>
    </location>
</feature>
<feature type="compositionally biased region" description="Basic and acidic residues" evidence="1">
    <location>
        <begin position="27"/>
        <end position="36"/>
    </location>
</feature>
<dbReference type="AlphaFoldDB" id="X1LHP3"/>
<gene>
    <name evidence="2" type="ORF">S03H2_71723</name>
</gene>
<protein>
    <submittedName>
        <fullName evidence="2">Uncharacterized protein</fullName>
    </submittedName>
</protein>
<feature type="region of interest" description="Disordered" evidence="1">
    <location>
        <begin position="1"/>
        <end position="36"/>
    </location>
</feature>
<feature type="non-terminal residue" evidence="2">
    <location>
        <position position="78"/>
    </location>
</feature>